<organism evidence="2 3">
    <name type="scientific">Phialemonium thermophilum</name>
    <dbReference type="NCBI Taxonomy" id="223376"/>
    <lineage>
        <taxon>Eukaryota</taxon>
        <taxon>Fungi</taxon>
        <taxon>Dikarya</taxon>
        <taxon>Ascomycota</taxon>
        <taxon>Pezizomycotina</taxon>
        <taxon>Sordariomycetes</taxon>
        <taxon>Sordariomycetidae</taxon>
        <taxon>Cephalothecales</taxon>
        <taxon>Cephalothecaceae</taxon>
        <taxon>Phialemonium</taxon>
    </lineage>
</organism>
<reference evidence="2 3" key="1">
    <citation type="journal article" date="2024" name="Commun. Biol.">
        <title>Comparative genomic analysis of thermophilic fungi reveals convergent evolutionary adaptations and gene losses.</title>
        <authorList>
            <person name="Steindorff A.S."/>
            <person name="Aguilar-Pontes M.V."/>
            <person name="Robinson A.J."/>
            <person name="Andreopoulos B."/>
            <person name="LaButti K."/>
            <person name="Kuo A."/>
            <person name="Mondo S."/>
            <person name="Riley R."/>
            <person name="Otillar R."/>
            <person name="Haridas S."/>
            <person name="Lipzen A."/>
            <person name="Grimwood J."/>
            <person name="Schmutz J."/>
            <person name="Clum A."/>
            <person name="Reid I.D."/>
            <person name="Moisan M.C."/>
            <person name="Butler G."/>
            <person name="Nguyen T.T.M."/>
            <person name="Dewar K."/>
            <person name="Conant G."/>
            <person name="Drula E."/>
            <person name="Henrissat B."/>
            <person name="Hansel C."/>
            <person name="Singer S."/>
            <person name="Hutchinson M.I."/>
            <person name="de Vries R.P."/>
            <person name="Natvig D.O."/>
            <person name="Powell A.J."/>
            <person name="Tsang A."/>
            <person name="Grigoriev I.V."/>
        </authorList>
    </citation>
    <scope>NUCLEOTIDE SEQUENCE [LARGE SCALE GENOMIC DNA]</scope>
    <source>
        <strain evidence="2 3">ATCC 24622</strain>
    </source>
</reference>
<dbReference type="InterPro" id="IPR018535">
    <property type="entry name" value="DUF1996"/>
</dbReference>
<dbReference type="PANTHER" id="PTHR43662:SF6">
    <property type="entry name" value="DUF1996 DOMAIN-CONTAINING PROTEIN"/>
    <property type="match status" value="1"/>
</dbReference>
<protein>
    <recommendedName>
        <fullName evidence="1">DUF1996 domain-containing protein</fullName>
    </recommendedName>
</protein>
<dbReference type="Proteomes" id="UP001586593">
    <property type="component" value="Unassembled WGS sequence"/>
</dbReference>
<dbReference type="EMBL" id="JAZHXJ010000415">
    <property type="protein sequence ID" value="KAL1861659.1"/>
    <property type="molecule type" value="Genomic_DNA"/>
</dbReference>
<accession>A0ABR3WGZ8</accession>
<evidence type="ECO:0000313" key="3">
    <source>
        <dbReference type="Proteomes" id="UP001586593"/>
    </source>
</evidence>
<feature type="domain" description="DUF1996" evidence="1">
    <location>
        <begin position="10"/>
        <end position="227"/>
    </location>
</feature>
<name>A0ABR3WGZ8_9PEZI</name>
<dbReference type="PANTHER" id="PTHR43662">
    <property type="match status" value="1"/>
</dbReference>
<evidence type="ECO:0000259" key="1">
    <source>
        <dbReference type="Pfam" id="PF09362"/>
    </source>
</evidence>
<evidence type="ECO:0000313" key="2">
    <source>
        <dbReference type="EMBL" id="KAL1861659.1"/>
    </source>
</evidence>
<sequence>MAEGADVSASASCTTCSFSEDFSNYWTANVYFRARNGTFKRVPQVSNRFLEGTSGGMTVYYFPQDLKSSVTAFKPGFRMFAGDVNLRTSEGQSPKNCFRCYTGPNFQGDNDAPCMDPKLDTSGFPTEPCLGGIRTNIHFPTCWDGKNLDSPDHKTHMAYPDGYADNAPYACPASHPVKVPQVMLEVVWDTTAFNDKSEWPEDGSQPFYLSTGDNTGHGQHGDYVFGWKGDALQRAMDSGDCYAANCSAIASQSFDTANKCTIPKTVTEATDGSYRTGKVACVCGRKWIWTSPRRLAFPKGMYRTE</sequence>
<gene>
    <name evidence="2" type="ORF">VTK73DRAFT_6990</name>
</gene>
<keyword evidence="3" id="KW-1185">Reference proteome</keyword>
<proteinExistence type="predicted"/>
<dbReference type="Pfam" id="PF09362">
    <property type="entry name" value="DUF1996"/>
    <property type="match status" value="1"/>
</dbReference>
<comment type="caution">
    <text evidence="2">The sequence shown here is derived from an EMBL/GenBank/DDBJ whole genome shotgun (WGS) entry which is preliminary data.</text>
</comment>